<evidence type="ECO:0000313" key="2">
    <source>
        <dbReference type="Proteomes" id="UP000234681"/>
    </source>
</evidence>
<evidence type="ECO:0000313" key="1">
    <source>
        <dbReference type="EMBL" id="EDL80495.1"/>
    </source>
</evidence>
<proteinExistence type="predicted"/>
<dbReference type="Proteomes" id="UP000234681">
    <property type="component" value="Chromosome 5"/>
</dbReference>
<name>A6ISE3_RAT</name>
<protein>
    <submittedName>
        <fullName evidence="1">RCG31418</fullName>
    </submittedName>
</protein>
<sequence length="42" mass="4180">MKVYLNLIRTATGPGNLSLWLPGGCGLCSASGVFISPSPGGS</sequence>
<dbReference type="EMBL" id="CH473968">
    <property type="protein sequence ID" value="EDL80495.1"/>
    <property type="molecule type" value="Genomic_DNA"/>
</dbReference>
<gene>
    <name evidence="1" type="ORF">rCG_31418</name>
</gene>
<accession>A6ISE3</accession>
<reference evidence="2" key="1">
    <citation type="submission" date="2005-09" db="EMBL/GenBank/DDBJ databases">
        <authorList>
            <person name="Mural R.J."/>
            <person name="Li P.W."/>
            <person name="Adams M.D."/>
            <person name="Amanatides P.G."/>
            <person name="Baden-Tillson H."/>
            <person name="Barnstead M."/>
            <person name="Chin S.H."/>
            <person name="Dew I."/>
            <person name="Evans C.A."/>
            <person name="Ferriera S."/>
            <person name="Flanigan M."/>
            <person name="Fosler C."/>
            <person name="Glodek A."/>
            <person name="Gu Z."/>
            <person name="Holt R.A."/>
            <person name="Jennings D."/>
            <person name="Kraft C.L."/>
            <person name="Lu F."/>
            <person name="Nguyen T."/>
            <person name="Nusskern D.R."/>
            <person name="Pfannkoch C.M."/>
            <person name="Sitter C."/>
            <person name="Sutton G.G."/>
            <person name="Venter J.C."/>
            <person name="Wang Z."/>
            <person name="Woodage T."/>
            <person name="Zheng X.H."/>
            <person name="Zhong F."/>
        </authorList>
    </citation>
    <scope>NUCLEOTIDE SEQUENCE [LARGE SCALE GENOMIC DNA]</scope>
    <source>
        <strain>BN</strain>
        <strain evidence="2">Sprague-Dawley</strain>
    </source>
</reference>
<dbReference type="AlphaFoldDB" id="A6ISE3"/>
<organism evidence="1 2">
    <name type="scientific">Rattus norvegicus</name>
    <name type="common">Rat</name>
    <dbReference type="NCBI Taxonomy" id="10116"/>
    <lineage>
        <taxon>Eukaryota</taxon>
        <taxon>Metazoa</taxon>
        <taxon>Chordata</taxon>
        <taxon>Craniata</taxon>
        <taxon>Vertebrata</taxon>
        <taxon>Euteleostomi</taxon>
        <taxon>Mammalia</taxon>
        <taxon>Eutheria</taxon>
        <taxon>Euarchontoglires</taxon>
        <taxon>Glires</taxon>
        <taxon>Rodentia</taxon>
        <taxon>Myomorpha</taxon>
        <taxon>Muroidea</taxon>
        <taxon>Muridae</taxon>
        <taxon>Murinae</taxon>
        <taxon>Rattus</taxon>
    </lineage>
</organism>